<reference evidence="8 9" key="1">
    <citation type="journal article" date="2018" name="Mol. Biol. Evol.">
        <title>Broad Genomic Sampling Reveals a Smut Pathogenic Ancestry of the Fungal Clade Ustilaginomycotina.</title>
        <authorList>
            <person name="Kijpornyongpan T."/>
            <person name="Mondo S.J."/>
            <person name="Barry K."/>
            <person name="Sandor L."/>
            <person name="Lee J."/>
            <person name="Lipzen A."/>
            <person name="Pangilinan J."/>
            <person name="LaButti K."/>
            <person name="Hainaut M."/>
            <person name="Henrissat B."/>
            <person name="Grigoriev I.V."/>
            <person name="Spatafora J.W."/>
            <person name="Aime M.C."/>
        </authorList>
    </citation>
    <scope>NUCLEOTIDE SEQUENCE [LARGE SCALE GENOMIC DNA]</scope>
    <source>
        <strain evidence="8 9">MCA 4186</strain>
    </source>
</reference>
<sequence>MKDLTHGLFKLPSKEERIAARAGASLNPLKLAAMLSPLEAAWFFSGWLAWTIDAWDFFSVSLSVTRLAVQFGKEAHDITTSITLTLLFRSLGAVVAGLISDRYGRKWPLVGNLVLIGVLSLGTGFVQTFPQFLAVRCLFGIGMGGIWGMATATALENMPAAPRGLFSGILQQGYAVGYLLAASVNLTWIAKTNNWRNLFYLGAGLSVFAALVRAVLPESALFERVKEERRLKGGAEGKGKVFVRETKEMLRLNWPRVIYGILLMTGFNFLSHSSQDLYPTLIESTKLAYLPSAHAKNLASKATIIGNCGAIVGGTLAGYISQYLGRRLTIVMFVITTGALIPAWILPHSFSALAASAFFVQFGVQGAWGVVPIYLSEISPPAFRATFPGVAYQIGNMVSSASSQIEATGGDNLRLANPRFNPAQPVSAKNPTTIPDYATVSGILLGVVCAYLTCVVIFGKEYRGAEWDTTAPVPQAATAHNADEIERGSDAEHVGDKHLGSEQGSVKKA</sequence>
<feature type="domain" description="Major facilitator superfamily (MFS) profile" evidence="7">
    <location>
        <begin position="42"/>
        <end position="463"/>
    </location>
</feature>
<feature type="transmembrane region" description="Helical" evidence="6">
    <location>
        <begin position="437"/>
        <end position="458"/>
    </location>
</feature>
<dbReference type="GeneID" id="37268858"/>
<feature type="compositionally biased region" description="Basic and acidic residues" evidence="5">
    <location>
        <begin position="481"/>
        <end position="500"/>
    </location>
</feature>
<name>A0A316ZIB1_9BASI</name>
<keyword evidence="4 6" id="KW-0472">Membrane</keyword>
<dbReference type="Gene3D" id="1.20.1250.20">
    <property type="entry name" value="MFS general substrate transporter like domains"/>
    <property type="match status" value="2"/>
</dbReference>
<dbReference type="AlphaFoldDB" id="A0A316ZIB1"/>
<keyword evidence="9" id="KW-1185">Reference proteome</keyword>
<feature type="transmembrane region" description="Helical" evidence="6">
    <location>
        <begin position="298"/>
        <end position="321"/>
    </location>
</feature>
<feature type="transmembrane region" description="Helical" evidence="6">
    <location>
        <begin position="328"/>
        <end position="346"/>
    </location>
</feature>
<keyword evidence="2 6" id="KW-0812">Transmembrane</keyword>
<evidence type="ECO:0000256" key="4">
    <source>
        <dbReference type="ARBA" id="ARBA00023136"/>
    </source>
</evidence>
<dbReference type="EMBL" id="KZ819283">
    <property type="protein sequence ID" value="PWO01262.1"/>
    <property type="molecule type" value="Genomic_DNA"/>
</dbReference>
<feature type="transmembrane region" description="Helical" evidence="6">
    <location>
        <begin position="198"/>
        <end position="216"/>
    </location>
</feature>
<evidence type="ECO:0000256" key="5">
    <source>
        <dbReference type="SAM" id="MobiDB-lite"/>
    </source>
</evidence>
<dbReference type="CDD" id="cd17316">
    <property type="entry name" value="MFS_SV2_like"/>
    <property type="match status" value="1"/>
</dbReference>
<dbReference type="Pfam" id="PF07690">
    <property type="entry name" value="MFS_1"/>
    <property type="match status" value="1"/>
</dbReference>
<organism evidence="8 9">
    <name type="scientific">Tilletiopsis washingtonensis</name>
    <dbReference type="NCBI Taxonomy" id="58919"/>
    <lineage>
        <taxon>Eukaryota</taxon>
        <taxon>Fungi</taxon>
        <taxon>Dikarya</taxon>
        <taxon>Basidiomycota</taxon>
        <taxon>Ustilaginomycotina</taxon>
        <taxon>Exobasidiomycetes</taxon>
        <taxon>Entylomatales</taxon>
        <taxon>Entylomatales incertae sedis</taxon>
        <taxon>Tilletiopsis</taxon>
    </lineage>
</organism>
<dbReference type="GO" id="GO:0005886">
    <property type="term" value="C:plasma membrane"/>
    <property type="evidence" value="ECO:0007669"/>
    <property type="project" value="TreeGrafter"/>
</dbReference>
<feature type="transmembrane region" description="Helical" evidence="6">
    <location>
        <begin position="78"/>
        <end position="100"/>
    </location>
</feature>
<dbReference type="FunFam" id="1.20.1250.20:FF:000340">
    <property type="entry name" value="MFS transporter, SHS family, lactate transporter"/>
    <property type="match status" value="1"/>
</dbReference>
<proteinExistence type="predicted"/>
<dbReference type="PROSITE" id="PS00216">
    <property type="entry name" value="SUGAR_TRANSPORT_1"/>
    <property type="match status" value="1"/>
</dbReference>
<protein>
    <submittedName>
        <fullName evidence="8">MFS general substrate transporter</fullName>
    </submittedName>
</protein>
<feature type="transmembrane region" description="Helical" evidence="6">
    <location>
        <begin position="107"/>
        <end position="126"/>
    </location>
</feature>
<evidence type="ECO:0000259" key="7">
    <source>
        <dbReference type="PROSITE" id="PS50850"/>
    </source>
</evidence>
<evidence type="ECO:0000313" key="9">
    <source>
        <dbReference type="Proteomes" id="UP000245946"/>
    </source>
</evidence>
<dbReference type="STRING" id="58919.A0A316ZIB1"/>
<gene>
    <name evidence="8" type="ORF">FA09DRAFT_327210</name>
</gene>
<evidence type="ECO:0000256" key="3">
    <source>
        <dbReference type="ARBA" id="ARBA00022989"/>
    </source>
</evidence>
<dbReference type="GO" id="GO:0035879">
    <property type="term" value="P:plasma membrane lactate transport"/>
    <property type="evidence" value="ECO:0007669"/>
    <property type="project" value="TreeGrafter"/>
</dbReference>
<feature type="transmembrane region" description="Helical" evidence="6">
    <location>
        <begin position="132"/>
        <end position="152"/>
    </location>
</feature>
<dbReference type="SUPFAM" id="SSF103473">
    <property type="entry name" value="MFS general substrate transporter"/>
    <property type="match status" value="1"/>
</dbReference>
<dbReference type="PROSITE" id="PS50850">
    <property type="entry name" value="MFS"/>
    <property type="match status" value="1"/>
</dbReference>
<evidence type="ECO:0000313" key="8">
    <source>
        <dbReference type="EMBL" id="PWO01262.1"/>
    </source>
</evidence>
<feature type="transmembrane region" description="Helical" evidence="6">
    <location>
        <begin position="164"/>
        <end position="186"/>
    </location>
</feature>
<dbReference type="PANTHER" id="PTHR23508:SF10">
    <property type="entry name" value="CARBOXYLIC ACID TRANSPORTER PROTEIN HOMOLOG"/>
    <property type="match status" value="1"/>
</dbReference>
<dbReference type="RefSeq" id="XP_025601540.1">
    <property type="nucleotide sequence ID" value="XM_025741314.1"/>
</dbReference>
<dbReference type="PANTHER" id="PTHR23508">
    <property type="entry name" value="CARBOXYLIC ACID TRANSPORTER PROTEIN HOMOLOG"/>
    <property type="match status" value="1"/>
</dbReference>
<dbReference type="OrthoDB" id="5296287at2759"/>
<keyword evidence="3 6" id="KW-1133">Transmembrane helix</keyword>
<dbReference type="InterPro" id="IPR036259">
    <property type="entry name" value="MFS_trans_sf"/>
</dbReference>
<dbReference type="GO" id="GO:0015355">
    <property type="term" value="F:secondary active monocarboxylate transmembrane transporter activity"/>
    <property type="evidence" value="ECO:0007669"/>
    <property type="project" value="TreeGrafter"/>
</dbReference>
<comment type="subcellular location">
    <subcellularLocation>
        <location evidence="1">Membrane</location>
        <topology evidence="1">Multi-pass membrane protein</topology>
    </subcellularLocation>
</comment>
<feature type="transmembrane region" description="Helical" evidence="6">
    <location>
        <begin position="257"/>
        <end position="278"/>
    </location>
</feature>
<dbReference type="InterPro" id="IPR020846">
    <property type="entry name" value="MFS_dom"/>
</dbReference>
<dbReference type="InterPro" id="IPR005829">
    <property type="entry name" value="Sugar_transporter_CS"/>
</dbReference>
<evidence type="ECO:0000256" key="2">
    <source>
        <dbReference type="ARBA" id="ARBA00022692"/>
    </source>
</evidence>
<feature type="region of interest" description="Disordered" evidence="5">
    <location>
        <begin position="477"/>
        <end position="509"/>
    </location>
</feature>
<accession>A0A316ZIB1</accession>
<evidence type="ECO:0000256" key="1">
    <source>
        <dbReference type="ARBA" id="ARBA00004141"/>
    </source>
</evidence>
<evidence type="ECO:0000256" key="6">
    <source>
        <dbReference type="SAM" id="Phobius"/>
    </source>
</evidence>
<dbReference type="Proteomes" id="UP000245946">
    <property type="component" value="Unassembled WGS sequence"/>
</dbReference>
<dbReference type="InterPro" id="IPR011701">
    <property type="entry name" value="MFS"/>
</dbReference>